<comment type="caution">
    <text evidence="13">The sequence shown here is derived from an EMBL/GenBank/DDBJ whole genome shotgun (WGS) entry which is preliminary data.</text>
</comment>
<feature type="non-terminal residue" evidence="13">
    <location>
        <position position="453"/>
    </location>
</feature>
<feature type="region of interest" description="Disordered" evidence="10">
    <location>
        <begin position="1"/>
        <end position="28"/>
    </location>
</feature>
<dbReference type="AlphaFoldDB" id="A0A9W8I336"/>
<dbReference type="Proteomes" id="UP001139887">
    <property type="component" value="Unassembled WGS sequence"/>
</dbReference>
<feature type="transmembrane region" description="Helical" evidence="11">
    <location>
        <begin position="71"/>
        <end position="92"/>
    </location>
</feature>
<dbReference type="Gene3D" id="1.20.1150.12">
    <property type="entry name" value="Endoplasmic reticulum resident protein 29, C-terminal domain"/>
    <property type="match status" value="1"/>
</dbReference>
<organism evidence="13 14">
    <name type="scientific">Coemansia brasiliensis</name>
    <dbReference type="NCBI Taxonomy" id="2650707"/>
    <lineage>
        <taxon>Eukaryota</taxon>
        <taxon>Fungi</taxon>
        <taxon>Fungi incertae sedis</taxon>
        <taxon>Zoopagomycota</taxon>
        <taxon>Kickxellomycotina</taxon>
        <taxon>Kickxellomycetes</taxon>
        <taxon>Kickxellales</taxon>
        <taxon>Kickxellaceae</taxon>
        <taxon>Coemansia</taxon>
    </lineage>
</organism>
<dbReference type="Pfam" id="PF00085">
    <property type="entry name" value="Thioredoxin"/>
    <property type="match status" value="2"/>
</dbReference>
<feature type="compositionally biased region" description="Basic residues" evidence="10">
    <location>
        <begin position="15"/>
        <end position="24"/>
    </location>
</feature>
<dbReference type="EMBL" id="JANBUW010000656">
    <property type="protein sequence ID" value="KAJ2845975.1"/>
    <property type="molecule type" value="Genomic_DNA"/>
</dbReference>
<name>A0A9W8I336_9FUNG</name>
<dbReference type="GO" id="GO:0005783">
    <property type="term" value="C:endoplasmic reticulum"/>
    <property type="evidence" value="ECO:0007669"/>
    <property type="project" value="InterPro"/>
</dbReference>
<dbReference type="InterPro" id="IPR051063">
    <property type="entry name" value="PDI"/>
</dbReference>
<dbReference type="PROSITE" id="PS00194">
    <property type="entry name" value="THIOREDOXIN_1"/>
    <property type="match status" value="2"/>
</dbReference>
<gene>
    <name evidence="13" type="ORF">IWW36_004563</name>
</gene>
<feature type="region of interest" description="Disordered" evidence="10">
    <location>
        <begin position="432"/>
        <end position="453"/>
    </location>
</feature>
<protein>
    <recommendedName>
        <fullName evidence="3">protein disulfide-isomerase</fullName>
        <ecNumber evidence="3">5.3.4.1</ecNumber>
    </recommendedName>
</protein>
<dbReference type="NCBIfam" id="TIGR01126">
    <property type="entry name" value="pdi_dom"/>
    <property type="match status" value="2"/>
</dbReference>
<keyword evidence="11" id="KW-0472">Membrane</keyword>
<keyword evidence="11" id="KW-0812">Transmembrane</keyword>
<keyword evidence="4" id="KW-0732">Signal</keyword>
<comment type="similarity">
    <text evidence="2 9">Belongs to the protein disulfide isomerase family.</text>
</comment>
<evidence type="ECO:0000313" key="14">
    <source>
        <dbReference type="Proteomes" id="UP001139887"/>
    </source>
</evidence>
<dbReference type="PROSITE" id="PS51352">
    <property type="entry name" value="THIOREDOXIN_2"/>
    <property type="match status" value="2"/>
</dbReference>
<evidence type="ECO:0000256" key="10">
    <source>
        <dbReference type="SAM" id="MobiDB-lite"/>
    </source>
</evidence>
<evidence type="ECO:0000256" key="11">
    <source>
        <dbReference type="SAM" id="Phobius"/>
    </source>
</evidence>
<reference evidence="13" key="1">
    <citation type="submission" date="2022-07" db="EMBL/GenBank/DDBJ databases">
        <title>Phylogenomic reconstructions and comparative analyses of Kickxellomycotina fungi.</title>
        <authorList>
            <person name="Reynolds N.K."/>
            <person name="Stajich J.E."/>
            <person name="Barry K."/>
            <person name="Grigoriev I.V."/>
            <person name="Crous P."/>
            <person name="Smith M.E."/>
        </authorList>
    </citation>
    <scope>NUCLEOTIDE SEQUENCE</scope>
    <source>
        <strain evidence="13">NRRL 1566</strain>
    </source>
</reference>
<dbReference type="InterPro" id="IPR005788">
    <property type="entry name" value="PDI_thioredoxin-like_dom"/>
</dbReference>
<evidence type="ECO:0000256" key="4">
    <source>
        <dbReference type="ARBA" id="ARBA00022729"/>
    </source>
</evidence>
<dbReference type="CDD" id="cd02998">
    <property type="entry name" value="PDI_a_ERp38"/>
    <property type="match status" value="1"/>
</dbReference>
<dbReference type="PANTHER" id="PTHR45672">
    <property type="entry name" value="PROTEIN DISULFIDE-ISOMERASE C17H9.14C-RELATED"/>
    <property type="match status" value="1"/>
</dbReference>
<evidence type="ECO:0000256" key="2">
    <source>
        <dbReference type="ARBA" id="ARBA00006347"/>
    </source>
</evidence>
<dbReference type="EC" id="5.3.4.1" evidence="3"/>
<evidence type="ECO:0000256" key="3">
    <source>
        <dbReference type="ARBA" id="ARBA00012723"/>
    </source>
</evidence>
<keyword evidence="6" id="KW-1015">Disulfide bond</keyword>
<keyword evidence="11" id="KW-1133">Transmembrane helix</keyword>
<dbReference type="GO" id="GO:0003756">
    <property type="term" value="F:protein disulfide isomerase activity"/>
    <property type="evidence" value="ECO:0007669"/>
    <property type="project" value="UniProtKB-EC"/>
</dbReference>
<evidence type="ECO:0000256" key="7">
    <source>
        <dbReference type="ARBA" id="ARBA00023235"/>
    </source>
</evidence>
<evidence type="ECO:0000256" key="6">
    <source>
        <dbReference type="ARBA" id="ARBA00023157"/>
    </source>
</evidence>
<dbReference type="PANTHER" id="PTHR45672:SF11">
    <property type="entry name" value="PROTEIN DISULFIDE-ISOMERASE C17H9.14C"/>
    <property type="match status" value="1"/>
</dbReference>
<dbReference type="SUPFAM" id="SSF47933">
    <property type="entry name" value="ERP29 C domain-like"/>
    <property type="match status" value="1"/>
</dbReference>
<dbReference type="Pfam" id="PF07749">
    <property type="entry name" value="ERp29"/>
    <property type="match status" value="1"/>
</dbReference>
<dbReference type="InterPro" id="IPR036249">
    <property type="entry name" value="Thioredoxin-like_sf"/>
</dbReference>
<keyword evidence="5" id="KW-0677">Repeat</keyword>
<accession>A0A9W8I336</accession>
<evidence type="ECO:0000313" key="13">
    <source>
        <dbReference type="EMBL" id="KAJ2845975.1"/>
    </source>
</evidence>
<dbReference type="GO" id="GO:0006457">
    <property type="term" value="P:protein folding"/>
    <property type="evidence" value="ECO:0007669"/>
    <property type="project" value="TreeGrafter"/>
</dbReference>
<dbReference type="CDD" id="cd00238">
    <property type="entry name" value="ERp29c"/>
    <property type="match status" value="1"/>
</dbReference>
<dbReference type="InterPro" id="IPR013766">
    <property type="entry name" value="Thioredoxin_domain"/>
</dbReference>
<dbReference type="SUPFAM" id="SSF52833">
    <property type="entry name" value="Thioredoxin-like"/>
    <property type="match status" value="2"/>
</dbReference>
<comment type="catalytic activity">
    <reaction evidence="1">
        <text>Catalyzes the rearrangement of -S-S- bonds in proteins.</text>
        <dbReference type="EC" id="5.3.4.1"/>
    </reaction>
</comment>
<evidence type="ECO:0000256" key="8">
    <source>
        <dbReference type="ARBA" id="ARBA00023284"/>
    </source>
</evidence>
<keyword evidence="7" id="KW-0413">Isomerase</keyword>
<keyword evidence="8" id="KW-0676">Redox-active center</keyword>
<sequence>LQKGHSLGTPEKPAKKSKRNKNKSKQNLARTLSSINREWSSAFEDDQSSSDDVAHAASTKPKKMMLFNVKYAVAAAVAVMASATIVAGSGVVDLTPKNFKQVVDGSKDVFVKFYAPWCGHCKNMAEDYEKLAAGYAHTDDVVIAEVNADEHRDLGNKFSVQGFPTLKFFAKGGDVAKPEDYSGGRDLDSLTSFVREKTSVAARIKKPVSHVVELDYEKFKEVAHDESKFVLVEFFAPWCGHCKRLAPVYAQLSEIFQNDDNVVIANYDANEDAKIKDEYSIQGFPTLIAFPAGKDAEKIEYEDDRSLEALVAFVNKHAGTQRTTEGVLDQSAGRLEALDAIARKYLAASEAQRVKLISKAKKAADKVKDSTQAKFAKYYVKVMEKMNSASDFATREAERLTNIVKSGAISASKLDSFTIRQNVLSVFLGKDAAKESDAAAEETSEADRPRDEL</sequence>
<evidence type="ECO:0000259" key="12">
    <source>
        <dbReference type="PROSITE" id="PS51352"/>
    </source>
</evidence>
<dbReference type="OrthoDB" id="10264505at2759"/>
<dbReference type="InterPro" id="IPR011679">
    <property type="entry name" value="ERp29_C"/>
</dbReference>
<proteinExistence type="inferred from homology"/>
<dbReference type="InterPro" id="IPR017937">
    <property type="entry name" value="Thioredoxin_CS"/>
</dbReference>
<evidence type="ECO:0000256" key="1">
    <source>
        <dbReference type="ARBA" id="ARBA00001182"/>
    </source>
</evidence>
<evidence type="ECO:0000256" key="9">
    <source>
        <dbReference type="RuleBase" id="RU004208"/>
    </source>
</evidence>
<dbReference type="Gene3D" id="3.40.30.10">
    <property type="entry name" value="Glutaredoxin"/>
    <property type="match status" value="2"/>
</dbReference>
<feature type="domain" description="Thioredoxin" evidence="12">
    <location>
        <begin position="72"/>
        <end position="199"/>
    </location>
</feature>
<dbReference type="InterPro" id="IPR036356">
    <property type="entry name" value="ERp29_C_sf"/>
</dbReference>
<dbReference type="PRINTS" id="PR00421">
    <property type="entry name" value="THIOREDOXIN"/>
</dbReference>
<keyword evidence="14" id="KW-1185">Reference proteome</keyword>
<evidence type="ECO:0000256" key="5">
    <source>
        <dbReference type="ARBA" id="ARBA00022737"/>
    </source>
</evidence>
<feature type="domain" description="Thioredoxin" evidence="12">
    <location>
        <begin position="200"/>
        <end position="319"/>
    </location>
</feature>